<comment type="caution">
    <text evidence="2">The sequence shown here is derived from an EMBL/GenBank/DDBJ whole genome shotgun (WGS) entry which is preliminary data.</text>
</comment>
<proteinExistence type="predicted"/>
<dbReference type="Proteomes" id="UP001419268">
    <property type="component" value="Unassembled WGS sequence"/>
</dbReference>
<name>A0AAP0L941_9MAGN</name>
<feature type="compositionally biased region" description="Basic residues" evidence="1">
    <location>
        <begin position="172"/>
        <end position="181"/>
    </location>
</feature>
<feature type="region of interest" description="Disordered" evidence="1">
    <location>
        <begin position="127"/>
        <end position="181"/>
    </location>
</feature>
<evidence type="ECO:0000313" key="3">
    <source>
        <dbReference type="Proteomes" id="UP001419268"/>
    </source>
</evidence>
<sequence>MERAKEAKTWVEVINRRRRRVINGERDTYPRRESGEGNWYFSAERYNIAVERARCRCLNITEYTLNECFKLSEDESFIPWCADMFKYFMRNPEREERRLLGSYSEGKGMKEWNKLREALATSCRARGMDDKNKGLQPGAPVDGVQASKNREGRSARNGDGERYDRAPLTKKIAQRHHGQGE</sequence>
<gene>
    <name evidence="2" type="ORF">Scep_001273</name>
</gene>
<feature type="compositionally biased region" description="Basic and acidic residues" evidence="1">
    <location>
        <begin position="148"/>
        <end position="167"/>
    </location>
</feature>
<evidence type="ECO:0000313" key="2">
    <source>
        <dbReference type="EMBL" id="KAK9166082.1"/>
    </source>
</evidence>
<protein>
    <submittedName>
        <fullName evidence="2">Uncharacterized protein</fullName>
    </submittedName>
</protein>
<accession>A0AAP0L941</accession>
<dbReference type="AlphaFoldDB" id="A0AAP0L941"/>
<organism evidence="2 3">
    <name type="scientific">Stephania cephalantha</name>
    <dbReference type="NCBI Taxonomy" id="152367"/>
    <lineage>
        <taxon>Eukaryota</taxon>
        <taxon>Viridiplantae</taxon>
        <taxon>Streptophyta</taxon>
        <taxon>Embryophyta</taxon>
        <taxon>Tracheophyta</taxon>
        <taxon>Spermatophyta</taxon>
        <taxon>Magnoliopsida</taxon>
        <taxon>Ranunculales</taxon>
        <taxon>Menispermaceae</taxon>
        <taxon>Menispermoideae</taxon>
        <taxon>Cissampelideae</taxon>
        <taxon>Stephania</taxon>
    </lineage>
</organism>
<evidence type="ECO:0000256" key="1">
    <source>
        <dbReference type="SAM" id="MobiDB-lite"/>
    </source>
</evidence>
<dbReference type="EMBL" id="JBBNAG010000001">
    <property type="protein sequence ID" value="KAK9166082.1"/>
    <property type="molecule type" value="Genomic_DNA"/>
</dbReference>
<reference evidence="2 3" key="1">
    <citation type="submission" date="2024-01" db="EMBL/GenBank/DDBJ databases">
        <title>Genome assemblies of Stephania.</title>
        <authorList>
            <person name="Yang L."/>
        </authorList>
    </citation>
    <scope>NUCLEOTIDE SEQUENCE [LARGE SCALE GENOMIC DNA]</scope>
    <source>
        <strain evidence="2">JXDWG</strain>
        <tissue evidence="2">Leaf</tissue>
    </source>
</reference>
<keyword evidence="3" id="KW-1185">Reference proteome</keyword>